<dbReference type="InterPro" id="IPR017665">
    <property type="entry name" value="Guanylate_kinase"/>
</dbReference>
<dbReference type="GO" id="GO:0004385">
    <property type="term" value="F:GMP kinase activity"/>
    <property type="evidence" value="ECO:0007669"/>
    <property type="project" value="UniProtKB-EC"/>
</dbReference>
<keyword evidence="5 9" id="KW-0547">Nucleotide-binding</keyword>
<comment type="caution">
    <text evidence="11">The sequence shown here is derived from an EMBL/GenBank/DDBJ whole genome shotgun (WGS) entry which is preliminary data.</text>
</comment>
<evidence type="ECO:0000256" key="4">
    <source>
        <dbReference type="ARBA" id="ARBA00022679"/>
    </source>
</evidence>
<accession>A0ABT3G0I3</accession>
<dbReference type="PANTHER" id="PTHR23117">
    <property type="entry name" value="GUANYLATE KINASE-RELATED"/>
    <property type="match status" value="1"/>
</dbReference>
<evidence type="ECO:0000256" key="6">
    <source>
        <dbReference type="ARBA" id="ARBA00022777"/>
    </source>
</evidence>
<dbReference type="PROSITE" id="PS00856">
    <property type="entry name" value="GUANYLATE_KINASE_1"/>
    <property type="match status" value="1"/>
</dbReference>
<evidence type="ECO:0000256" key="7">
    <source>
        <dbReference type="ARBA" id="ARBA00022840"/>
    </source>
</evidence>
<keyword evidence="7 9" id="KW-0067">ATP-binding</keyword>
<dbReference type="InterPro" id="IPR027417">
    <property type="entry name" value="P-loop_NTPase"/>
</dbReference>
<comment type="subcellular location">
    <subcellularLocation>
        <location evidence="9">Cytoplasm</location>
    </subcellularLocation>
</comment>
<comment type="similarity">
    <text evidence="1 9">Belongs to the guanylate kinase family.</text>
</comment>
<feature type="binding site" evidence="9">
    <location>
        <begin position="12"/>
        <end position="19"/>
    </location>
    <ligand>
        <name>ATP</name>
        <dbReference type="ChEBI" id="CHEBI:30616"/>
    </ligand>
</feature>
<dbReference type="EC" id="2.7.4.8" evidence="2 9"/>
<evidence type="ECO:0000256" key="5">
    <source>
        <dbReference type="ARBA" id="ARBA00022741"/>
    </source>
</evidence>
<dbReference type="CDD" id="cd00071">
    <property type="entry name" value="GMPK"/>
    <property type="match status" value="1"/>
</dbReference>
<evidence type="ECO:0000313" key="12">
    <source>
        <dbReference type="Proteomes" id="UP001165653"/>
    </source>
</evidence>
<name>A0ABT3G0I3_9BACT</name>
<evidence type="ECO:0000259" key="10">
    <source>
        <dbReference type="PROSITE" id="PS50052"/>
    </source>
</evidence>
<feature type="domain" description="Guanylate kinase-like" evidence="10">
    <location>
        <begin position="5"/>
        <end position="187"/>
    </location>
</feature>
<dbReference type="InterPro" id="IPR020590">
    <property type="entry name" value="Guanylate_kinase_CS"/>
</dbReference>
<dbReference type="HAMAP" id="MF_00328">
    <property type="entry name" value="Guanylate_kinase"/>
    <property type="match status" value="1"/>
</dbReference>
<dbReference type="PROSITE" id="PS50052">
    <property type="entry name" value="GUANYLATE_KINASE_2"/>
    <property type="match status" value="1"/>
</dbReference>
<gene>
    <name evidence="9 11" type="primary">gmk</name>
    <name evidence="11" type="ORF">OJ996_06295</name>
</gene>
<comment type="function">
    <text evidence="9">Essential for recycling GMP and indirectly, cGMP.</text>
</comment>
<dbReference type="SUPFAM" id="SSF52540">
    <property type="entry name" value="P-loop containing nucleoside triphosphate hydrolases"/>
    <property type="match status" value="1"/>
</dbReference>
<comment type="catalytic activity">
    <reaction evidence="9">
        <text>GMP + ATP = GDP + ADP</text>
        <dbReference type="Rhea" id="RHEA:20780"/>
        <dbReference type="ChEBI" id="CHEBI:30616"/>
        <dbReference type="ChEBI" id="CHEBI:58115"/>
        <dbReference type="ChEBI" id="CHEBI:58189"/>
        <dbReference type="ChEBI" id="CHEBI:456216"/>
        <dbReference type="EC" id="2.7.4.8"/>
    </reaction>
</comment>
<evidence type="ECO:0000256" key="2">
    <source>
        <dbReference type="ARBA" id="ARBA00012961"/>
    </source>
</evidence>
<keyword evidence="6 9" id="KW-0418">Kinase</keyword>
<keyword evidence="9" id="KW-0963">Cytoplasm</keyword>
<proteinExistence type="inferred from homology"/>
<dbReference type="InterPro" id="IPR008144">
    <property type="entry name" value="Guanylate_kin-like_dom"/>
</dbReference>
<dbReference type="Proteomes" id="UP001165653">
    <property type="component" value="Unassembled WGS sequence"/>
</dbReference>
<evidence type="ECO:0000313" key="11">
    <source>
        <dbReference type="EMBL" id="MCW1913172.1"/>
    </source>
</evidence>
<evidence type="ECO:0000256" key="8">
    <source>
        <dbReference type="ARBA" id="ARBA00030128"/>
    </source>
</evidence>
<dbReference type="Pfam" id="PF00625">
    <property type="entry name" value="Guanylate_kin"/>
    <property type="match status" value="1"/>
</dbReference>
<dbReference type="SMART" id="SM00072">
    <property type="entry name" value="GuKc"/>
    <property type="match status" value="1"/>
</dbReference>
<dbReference type="PANTHER" id="PTHR23117:SF13">
    <property type="entry name" value="GUANYLATE KINASE"/>
    <property type="match status" value="1"/>
</dbReference>
<dbReference type="Gene3D" id="3.30.63.10">
    <property type="entry name" value="Guanylate Kinase phosphate binding domain"/>
    <property type="match status" value="1"/>
</dbReference>
<dbReference type="EMBL" id="JAPDDR010000003">
    <property type="protein sequence ID" value="MCW1913172.1"/>
    <property type="molecule type" value="Genomic_DNA"/>
</dbReference>
<keyword evidence="4 9" id="KW-0808">Transferase</keyword>
<evidence type="ECO:0000256" key="3">
    <source>
        <dbReference type="ARBA" id="ARBA00016296"/>
    </source>
</evidence>
<organism evidence="11 12">
    <name type="scientific">Luteolibacter rhizosphaerae</name>
    <dbReference type="NCBI Taxonomy" id="2989719"/>
    <lineage>
        <taxon>Bacteria</taxon>
        <taxon>Pseudomonadati</taxon>
        <taxon>Verrucomicrobiota</taxon>
        <taxon>Verrucomicrobiia</taxon>
        <taxon>Verrucomicrobiales</taxon>
        <taxon>Verrucomicrobiaceae</taxon>
        <taxon>Luteolibacter</taxon>
    </lineage>
</organism>
<sequence>MSRTGILFLVSGPSGSGKSTLCRRLAKDGEAEFSISCTTRQPRFGETHGREYFFLTREEFAAKVAAGEFLEHALVHGNHYGTLRSEVLGRLASGIDVVMDIDVQGAAQVRACDDESIHLALVDLFVMPPDEQELAARLNGRGTDSAEVIELRLRNAIDEMRHWPEYKYRLLSGTHEEDYAKFKALLFGERLRVARLKRD</sequence>
<keyword evidence="12" id="KW-1185">Reference proteome</keyword>
<reference evidence="11" key="1">
    <citation type="submission" date="2022-10" db="EMBL/GenBank/DDBJ databases">
        <title>Luteolibacter sp. GHJ8, whole genome shotgun sequencing project.</title>
        <authorList>
            <person name="Zhao G."/>
            <person name="Shen L."/>
        </authorList>
    </citation>
    <scope>NUCLEOTIDE SEQUENCE</scope>
    <source>
        <strain evidence="11">GHJ8</strain>
    </source>
</reference>
<dbReference type="InterPro" id="IPR008145">
    <property type="entry name" value="GK/Ca_channel_bsu"/>
</dbReference>
<evidence type="ECO:0000256" key="9">
    <source>
        <dbReference type="HAMAP-Rule" id="MF_00328"/>
    </source>
</evidence>
<dbReference type="NCBIfam" id="TIGR03263">
    <property type="entry name" value="guanyl_kin"/>
    <property type="match status" value="1"/>
</dbReference>
<dbReference type="Gene3D" id="3.40.50.300">
    <property type="entry name" value="P-loop containing nucleotide triphosphate hydrolases"/>
    <property type="match status" value="1"/>
</dbReference>
<protein>
    <recommendedName>
        <fullName evidence="3 9">Guanylate kinase</fullName>
        <ecNumber evidence="2 9">2.7.4.8</ecNumber>
    </recommendedName>
    <alternativeName>
        <fullName evidence="8 9">GMP kinase</fullName>
    </alternativeName>
</protein>
<evidence type="ECO:0000256" key="1">
    <source>
        <dbReference type="ARBA" id="ARBA00005790"/>
    </source>
</evidence>